<comment type="similarity">
    <text evidence="1">Belongs to the short-chain dehydrogenases/reductases (SDR) family.</text>
</comment>
<reference evidence="2 3" key="1">
    <citation type="submission" date="2023-07" db="EMBL/GenBank/DDBJ databases">
        <title>Sorghum-associated microbial communities from plants grown in Nebraska, USA.</title>
        <authorList>
            <person name="Schachtman D."/>
        </authorList>
    </citation>
    <scope>NUCLEOTIDE SEQUENCE [LARGE SCALE GENOMIC DNA]</scope>
    <source>
        <strain evidence="2 3">BE124</strain>
    </source>
</reference>
<comment type="caution">
    <text evidence="2">The sequence shown here is derived from an EMBL/GenBank/DDBJ whole genome shotgun (WGS) entry which is preliminary data.</text>
</comment>
<name>A0ABU1S2T7_9FLAO</name>
<dbReference type="PRINTS" id="PR00080">
    <property type="entry name" value="SDRFAMILY"/>
</dbReference>
<dbReference type="EMBL" id="JAVDTX010000003">
    <property type="protein sequence ID" value="MDR6844965.1"/>
    <property type="molecule type" value="Genomic_DNA"/>
</dbReference>
<dbReference type="InterPro" id="IPR002347">
    <property type="entry name" value="SDR_fam"/>
</dbReference>
<accession>A0ABU1S2T7</accession>
<keyword evidence="3" id="KW-1185">Reference proteome</keyword>
<dbReference type="InterPro" id="IPR052184">
    <property type="entry name" value="SDR_enzymes"/>
</dbReference>
<evidence type="ECO:0000256" key="1">
    <source>
        <dbReference type="RuleBase" id="RU000363"/>
    </source>
</evidence>
<gene>
    <name evidence="2" type="ORF">J2W95_001664</name>
</gene>
<dbReference type="Pfam" id="PF00106">
    <property type="entry name" value="adh_short"/>
    <property type="match status" value="1"/>
</dbReference>
<dbReference type="InterPro" id="IPR036291">
    <property type="entry name" value="NAD(P)-bd_dom_sf"/>
</dbReference>
<dbReference type="PRINTS" id="PR00081">
    <property type="entry name" value="GDHRDH"/>
</dbReference>
<protein>
    <submittedName>
        <fullName evidence="2">NAD(P)-dependent dehydrogenase (Short-subunit alcohol dehydrogenase family)</fullName>
    </submittedName>
</protein>
<evidence type="ECO:0000313" key="2">
    <source>
        <dbReference type="EMBL" id="MDR6844965.1"/>
    </source>
</evidence>
<dbReference type="PANTHER" id="PTHR45458:SF1">
    <property type="entry name" value="SHORT CHAIN DEHYDROGENASE"/>
    <property type="match status" value="1"/>
</dbReference>
<organism evidence="2 3">
    <name type="scientific">Flavobacterium granuli</name>
    <dbReference type="NCBI Taxonomy" id="280093"/>
    <lineage>
        <taxon>Bacteria</taxon>
        <taxon>Pseudomonadati</taxon>
        <taxon>Bacteroidota</taxon>
        <taxon>Flavobacteriia</taxon>
        <taxon>Flavobacteriales</taxon>
        <taxon>Flavobacteriaceae</taxon>
        <taxon>Flavobacterium</taxon>
    </lineage>
</organism>
<dbReference type="RefSeq" id="WP_310005825.1">
    <property type="nucleotide sequence ID" value="NZ_JAVDTX010000003.1"/>
</dbReference>
<dbReference type="Proteomes" id="UP001261871">
    <property type="component" value="Unassembled WGS sequence"/>
</dbReference>
<dbReference type="SUPFAM" id="SSF51735">
    <property type="entry name" value="NAD(P)-binding Rossmann-fold domains"/>
    <property type="match status" value="1"/>
</dbReference>
<dbReference type="PANTHER" id="PTHR45458">
    <property type="entry name" value="SHORT-CHAIN DEHYDROGENASE/REDUCTASE SDR"/>
    <property type="match status" value="1"/>
</dbReference>
<evidence type="ECO:0000313" key="3">
    <source>
        <dbReference type="Proteomes" id="UP001261871"/>
    </source>
</evidence>
<proteinExistence type="inferred from homology"/>
<dbReference type="Gene3D" id="3.40.50.720">
    <property type="entry name" value="NAD(P)-binding Rossmann-like Domain"/>
    <property type="match status" value="1"/>
</dbReference>
<sequence length="223" mass="25016">MKKTVLLTGASKGIGYALFKLFIENGYNVIGTSRTETKLSSTDNSAEHIRLDLADMESIKKFEKFIIDSEIKIDILVNNAAIGPDLNTSLPDENSFRQTFDTNVTGTVFFTESMLNHLNENGKIINISSKMGSIAVCQKNDSVAYRMSKTALNMYSKILTNRLLGKQSIATIHPGWVKTELTENNINAPLSKEESAKNIFEFIQSDYKTGIYWDAPEKIEIEW</sequence>